<dbReference type="Gene3D" id="3.30.10.20">
    <property type="match status" value="2"/>
</dbReference>
<sequence length="852" mass="88532">MPEQKRTASGVLGGFLGFIGLSVAAGILVTAAVTPALAVTGMTANSTIGVFNELPDYLKVGQSMEKTNIYATASDGSTPLLASFYDQNREEVTSDQVSQFAKDAAVAAEDPRFFEHGGVDMIGTARAIFKTYVVGGTTQGGSTITQQYVKNVLIQQCEVESPSTEELNACADEATKASGADGAARKLKEMRLAIGVEKDYSKDDILLGYLNIANFGARTYGIQAAAKYYFNVNAIDLNVEQAATLVAMVNNPNNLRIDKPANEINGEADGYSKTKIRRDYVLNDMLEHGKITAEQHAAAIAAPITPAITQPSTGCQTAGNSAYFCDYVTWIVKQDAAFGETPEERAAALRRGGLQIYTTLDLDIQAASQASIDASIPHTMARTNIGAAATTVQPGTGRVLAMAQNKTFSNDAALTATSNEYTSVNYNTDKAYGGSSGFQMGSTFKAFILLDWLKEGHSLNESVNGERRTFTKWKDSCVGNYTEPYNPKNYDGSSSGSITPIDATRRSVNTAFVAMAQKLDMCSIFKGAEAMGVKRADGKPLERFPGTLLGANEVSPLSVATGMAGIAASGLTCTPIAIDKVFGPDGAEIPAPKSTCTQAVAPEVANAATFAMETVFKAGGTAARAAVPGAPLMGKTGTADEARHSWVTGGTSEAITSLWIGNVSGTSNMYNVRVNKGQSGFSAKFGVFAGILKASIAKYGGEAFPNPSDSLIKSKRVAVPEVAGQSVEAASTILEKSGFAVQVGSPVDSSVGAGLVASTDPAAGTDAATGSTITLHPSTGVAPLAVPNVVQADPDAAKKTLEGVGYEVAAECEANPDAPPGKGVVSKQNPAADSTLAAGQTVTITVTRQNCD</sequence>
<dbReference type="Gene3D" id="1.10.3810.10">
    <property type="entry name" value="Biosynthetic peptidoglycan transglycosylase-like"/>
    <property type="match status" value="1"/>
</dbReference>
<name>A0A2U1TFF5_9MICO</name>
<dbReference type="InterPro" id="IPR036950">
    <property type="entry name" value="PBP_transglycosylase"/>
</dbReference>
<protein>
    <submittedName>
        <fullName evidence="11">PASTA domain-containing protein</fullName>
    </submittedName>
</protein>
<evidence type="ECO:0000256" key="9">
    <source>
        <dbReference type="SAM" id="Phobius"/>
    </source>
</evidence>
<feature type="domain" description="PASTA" evidence="10">
    <location>
        <begin position="713"/>
        <end position="779"/>
    </location>
</feature>
<dbReference type="GO" id="GO:0009252">
    <property type="term" value="P:peptidoglycan biosynthetic process"/>
    <property type="evidence" value="ECO:0007669"/>
    <property type="project" value="TreeGrafter"/>
</dbReference>
<dbReference type="InterPro" id="IPR001264">
    <property type="entry name" value="Glyco_trans_51"/>
</dbReference>
<dbReference type="InterPro" id="IPR001460">
    <property type="entry name" value="PCN-bd_Tpept"/>
</dbReference>
<feature type="transmembrane region" description="Helical" evidence="9">
    <location>
        <begin position="12"/>
        <end position="38"/>
    </location>
</feature>
<dbReference type="InterPro" id="IPR005543">
    <property type="entry name" value="PASTA_dom"/>
</dbReference>
<evidence type="ECO:0000256" key="7">
    <source>
        <dbReference type="ARBA" id="ARBA00034000"/>
    </source>
</evidence>
<dbReference type="Gene3D" id="3.40.710.10">
    <property type="entry name" value="DD-peptidase/beta-lactamase superfamily"/>
    <property type="match status" value="1"/>
</dbReference>
<dbReference type="PROSITE" id="PS51178">
    <property type="entry name" value="PASTA"/>
    <property type="match status" value="2"/>
</dbReference>
<dbReference type="PANTHER" id="PTHR32282">
    <property type="entry name" value="BINDING PROTEIN TRANSPEPTIDASE, PUTATIVE-RELATED"/>
    <property type="match status" value="1"/>
</dbReference>
<dbReference type="GO" id="GO:0008955">
    <property type="term" value="F:peptidoglycan glycosyltransferase activity"/>
    <property type="evidence" value="ECO:0007669"/>
    <property type="project" value="UniProtKB-EC"/>
</dbReference>
<dbReference type="GO" id="GO:0008658">
    <property type="term" value="F:penicillin binding"/>
    <property type="evidence" value="ECO:0007669"/>
    <property type="project" value="InterPro"/>
</dbReference>
<dbReference type="CDD" id="cd06577">
    <property type="entry name" value="PASTA_pknB"/>
    <property type="match status" value="2"/>
</dbReference>
<evidence type="ECO:0000259" key="10">
    <source>
        <dbReference type="PROSITE" id="PS51178"/>
    </source>
</evidence>
<dbReference type="PANTHER" id="PTHR32282:SF33">
    <property type="entry name" value="PEPTIDOGLYCAN GLYCOSYLTRANSFERASE"/>
    <property type="match status" value="1"/>
</dbReference>
<keyword evidence="9" id="KW-1133">Transmembrane helix</keyword>
<gene>
    <name evidence="11" type="ORF">DF223_05775</name>
</gene>
<organism evidence="11 12">
    <name type="scientific">Mycetocola zhujimingii</name>
    <dbReference type="NCBI Taxonomy" id="2079792"/>
    <lineage>
        <taxon>Bacteria</taxon>
        <taxon>Bacillati</taxon>
        <taxon>Actinomycetota</taxon>
        <taxon>Actinomycetes</taxon>
        <taxon>Micrococcales</taxon>
        <taxon>Microbacteriaceae</taxon>
        <taxon>Mycetocola</taxon>
    </lineage>
</organism>
<evidence type="ECO:0000313" key="12">
    <source>
        <dbReference type="Proteomes" id="UP000244962"/>
    </source>
</evidence>
<dbReference type="GO" id="GO:0006508">
    <property type="term" value="P:proteolysis"/>
    <property type="evidence" value="ECO:0007669"/>
    <property type="project" value="UniProtKB-KW"/>
</dbReference>
<dbReference type="SUPFAM" id="SSF56601">
    <property type="entry name" value="beta-lactamase/transpeptidase-like"/>
    <property type="match status" value="1"/>
</dbReference>
<evidence type="ECO:0000256" key="1">
    <source>
        <dbReference type="ARBA" id="ARBA00022645"/>
    </source>
</evidence>
<feature type="domain" description="PASTA" evidence="10">
    <location>
        <begin position="780"/>
        <end position="848"/>
    </location>
</feature>
<evidence type="ECO:0000256" key="3">
    <source>
        <dbReference type="ARBA" id="ARBA00022676"/>
    </source>
</evidence>
<evidence type="ECO:0000256" key="8">
    <source>
        <dbReference type="ARBA" id="ARBA00049902"/>
    </source>
</evidence>
<evidence type="ECO:0000256" key="6">
    <source>
        <dbReference type="ARBA" id="ARBA00023268"/>
    </source>
</evidence>
<dbReference type="SMART" id="SM00740">
    <property type="entry name" value="PASTA"/>
    <property type="match status" value="2"/>
</dbReference>
<reference evidence="12" key="1">
    <citation type="submission" date="2018-04" db="EMBL/GenBank/DDBJ databases">
        <authorList>
            <person name="Liu S."/>
            <person name="Wang Z."/>
            <person name="Li J."/>
        </authorList>
    </citation>
    <scope>NUCLEOTIDE SEQUENCE [LARGE SCALE GENOMIC DNA]</scope>
    <source>
        <strain evidence="12">622</strain>
    </source>
</reference>
<evidence type="ECO:0000256" key="5">
    <source>
        <dbReference type="ARBA" id="ARBA00022801"/>
    </source>
</evidence>
<evidence type="ECO:0000313" key="11">
    <source>
        <dbReference type="EMBL" id="PWC07550.1"/>
    </source>
</evidence>
<evidence type="ECO:0000256" key="2">
    <source>
        <dbReference type="ARBA" id="ARBA00022670"/>
    </source>
</evidence>
<keyword evidence="9" id="KW-0812">Transmembrane</keyword>
<dbReference type="RefSeq" id="WP_108390295.1">
    <property type="nucleotide sequence ID" value="NZ_CP026949.1"/>
</dbReference>
<keyword evidence="12" id="KW-1185">Reference proteome</keyword>
<keyword evidence="2" id="KW-0645">Protease</keyword>
<dbReference type="GO" id="GO:0009002">
    <property type="term" value="F:serine-type D-Ala-D-Ala carboxypeptidase activity"/>
    <property type="evidence" value="ECO:0007669"/>
    <property type="project" value="UniProtKB-EC"/>
</dbReference>
<comment type="catalytic activity">
    <reaction evidence="7">
        <text>Preferential cleavage: (Ac)2-L-Lys-D-Ala-|-D-Ala. Also transpeptidation of peptidyl-alanyl moieties that are N-acyl substituents of D-alanine.</text>
        <dbReference type="EC" id="3.4.16.4"/>
    </reaction>
</comment>
<dbReference type="InterPro" id="IPR023346">
    <property type="entry name" value="Lysozyme-like_dom_sf"/>
</dbReference>
<dbReference type="SUPFAM" id="SSF53955">
    <property type="entry name" value="Lysozyme-like"/>
    <property type="match status" value="1"/>
</dbReference>
<keyword evidence="3" id="KW-0328">Glycosyltransferase</keyword>
<keyword evidence="6" id="KW-0511">Multifunctional enzyme</keyword>
<keyword evidence="4" id="KW-0808">Transferase</keyword>
<dbReference type="KEGG" id="myl:C3E77_03120"/>
<dbReference type="Pfam" id="PF00912">
    <property type="entry name" value="Transgly"/>
    <property type="match status" value="1"/>
</dbReference>
<dbReference type="InterPro" id="IPR012338">
    <property type="entry name" value="Beta-lactam/transpept-like"/>
</dbReference>
<keyword evidence="5" id="KW-0378">Hydrolase</keyword>
<keyword evidence="9" id="KW-0472">Membrane</keyword>
<dbReference type="Pfam" id="PF03793">
    <property type="entry name" value="PASTA"/>
    <property type="match status" value="2"/>
</dbReference>
<proteinExistence type="predicted"/>
<keyword evidence="1" id="KW-0121">Carboxypeptidase</keyword>
<dbReference type="AlphaFoldDB" id="A0A2U1TFF5"/>
<comment type="catalytic activity">
    <reaction evidence="8">
        <text>[GlcNAc-(1-&gt;4)-Mur2Ac(oyl-L-Ala-gamma-D-Glu-L-Lys-D-Ala-D-Ala)](n)-di-trans,octa-cis-undecaprenyl diphosphate + beta-D-GlcNAc-(1-&gt;4)-Mur2Ac(oyl-L-Ala-gamma-D-Glu-L-Lys-D-Ala-D-Ala)-di-trans,octa-cis-undecaprenyl diphosphate = [GlcNAc-(1-&gt;4)-Mur2Ac(oyl-L-Ala-gamma-D-Glu-L-Lys-D-Ala-D-Ala)](n+1)-di-trans,octa-cis-undecaprenyl diphosphate + di-trans,octa-cis-undecaprenyl diphosphate + H(+)</text>
        <dbReference type="Rhea" id="RHEA:23708"/>
        <dbReference type="Rhea" id="RHEA-COMP:9602"/>
        <dbReference type="Rhea" id="RHEA-COMP:9603"/>
        <dbReference type="ChEBI" id="CHEBI:15378"/>
        <dbReference type="ChEBI" id="CHEBI:58405"/>
        <dbReference type="ChEBI" id="CHEBI:60033"/>
        <dbReference type="ChEBI" id="CHEBI:78435"/>
        <dbReference type="EC" id="2.4.99.28"/>
    </reaction>
</comment>
<comment type="caution">
    <text evidence="11">The sequence shown here is derived from an EMBL/GenBank/DDBJ whole genome shotgun (WGS) entry which is preliminary data.</text>
</comment>
<evidence type="ECO:0000256" key="4">
    <source>
        <dbReference type="ARBA" id="ARBA00022679"/>
    </source>
</evidence>
<dbReference type="Pfam" id="PF00905">
    <property type="entry name" value="Transpeptidase"/>
    <property type="match status" value="1"/>
</dbReference>
<dbReference type="OrthoDB" id="9766909at2"/>
<accession>A0A2U1TFF5</accession>
<dbReference type="InterPro" id="IPR050396">
    <property type="entry name" value="Glycosyltr_51/Transpeptidase"/>
</dbReference>
<dbReference type="Proteomes" id="UP000244962">
    <property type="component" value="Unassembled WGS sequence"/>
</dbReference>
<dbReference type="GO" id="GO:0030288">
    <property type="term" value="C:outer membrane-bounded periplasmic space"/>
    <property type="evidence" value="ECO:0007669"/>
    <property type="project" value="TreeGrafter"/>
</dbReference>
<dbReference type="EMBL" id="QEFB01000004">
    <property type="protein sequence ID" value="PWC07550.1"/>
    <property type="molecule type" value="Genomic_DNA"/>
</dbReference>